<dbReference type="InParanoid" id="A0A165I4G7"/>
<feature type="transmembrane region" description="Helical" evidence="2">
    <location>
        <begin position="213"/>
        <end position="239"/>
    </location>
</feature>
<keyword evidence="5" id="KW-1185">Reference proteome</keyword>
<keyword evidence="2" id="KW-0472">Membrane</keyword>
<dbReference type="InterPro" id="IPR016024">
    <property type="entry name" value="ARM-type_fold"/>
</dbReference>
<evidence type="ECO:0000256" key="2">
    <source>
        <dbReference type="SAM" id="Phobius"/>
    </source>
</evidence>
<dbReference type="Pfam" id="PF20153">
    <property type="entry name" value="DUF6535"/>
    <property type="match status" value="1"/>
</dbReference>
<dbReference type="STRING" id="1353952.A0A165I4G7"/>
<dbReference type="PROSITE" id="PS50176">
    <property type="entry name" value="ARM_REPEAT"/>
    <property type="match status" value="1"/>
</dbReference>
<dbReference type="InterPro" id="IPR011989">
    <property type="entry name" value="ARM-like"/>
</dbReference>
<sequence length="415" mass="46698">MSDADPLPEVGESIREQQLSKQHRDWEIWPIYLKESKAQDTDLVKGWNGDMDLLLLFAGLFSAVVTSFLSQNAIGNLQVPYDQYAVAIALGQLSGSTVRLTGNCSNSEDMQYNPACFQIDWQDLMVNVFWFAALTFSLAAALLAMLAKTWIREYSSDFASIPYDRARQREYRYRGQVRWELGAVIDSLMILLHISLFLFFAGLVVFLQDLNSTLFQIVTPLVAATFAVYIIFSVLPLAFPDCPYRFPPITALRVWILNKLGKGRHRPTSVREREIYTIDQTPAVEPGAVAWLLRLTETSTEMTHVQHVALAALKHLAALEPQRRALLKEGVLETLYLLFLDCDPEKEDRIGLILSAIGALLDSKDTGASTPDGRDFRVVSKELYLAVFTKLVSLLENAKSSLTVVASTHFIEDYY</sequence>
<dbReference type="Proteomes" id="UP000076842">
    <property type="component" value="Unassembled WGS sequence"/>
</dbReference>
<proteinExistence type="predicted"/>
<evidence type="ECO:0000256" key="1">
    <source>
        <dbReference type="PROSITE-ProRule" id="PRU00259"/>
    </source>
</evidence>
<dbReference type="Gene3D" id="1.25.10.10">
    <property type="entry name" value="Leucine-rich Repeat Variant"/>
    <property type="match status" value="1"/>
</dbReference>
<keyword evidence="2" id="KW-1133">Transmembrane helix</keyword>
<protein>
    <recommendedName>
        <fullName evidence="3">DUF6535 domain-containing protein</fullName>
    </recommendedName>
</protein>
<reference evidence="4 5" key="1">
    <citation type="journal article" date="2016" name="Mol. Biol. Evol.">
        <title>Comparative Genomics of Early-Diverging Mushroom-Forming Fungi Provides Insights into the Origins of Lignocellulose Decay Capabilities.</title>
        <authorList>
            <person name="Nagy L.G."/>
            <person name="Riley R."/>
            <person name="Tritt A."/>
            <person name="Adam C."/>
            <person name="Daum C."/>
            <person name="Floudas D."/>
            <person name="Sun H."/>
            <person name="Yadav J.S."/>
            <person name="Pangilinan J."/>
            <person name="Larsson K.H."/>
            <person name="Matsuura K."/>
            <person name="Barry K."/>
            <person name="Labutti K."/>
            <person name="Kuo R."/>
            <person name="Ohm R.A."/>
            <person name="Bhattacharya S.S."/>
            <person name="Shirouzu T."/>
            <person name="Yoshinaga Y."/>
            <person name="Martin F.M."/>
            <person name="Grigoriev I.V."/>
            <person name="Hibbett D.S."/>
        </authorList>
    </citation>
    <scope>NUCLEOTIDE SEQUENCE [LARGE SCALE GENOMIC DNA]</scope>
    <source>
        <strain evidence="4 5">HHB12733</strain>
    </source>
</reference>
<dbReference type="AlphaFoldDB" id="A0A165I4G7"/>
<feature type="repeat" description="ARM" evidence="1">
    <location>
        <begin position="287"/>
        <end position="331"/>
    </location>
</feature>
<organism evidence="4 5">
    <name type="scientific">Calocera cornea HHB12733</name>
    <dbReference type="NCBI Taxonomy" id="1353952"/>
    <lineage>
        <taxon>Eukaryota</taxon>
        <taxon>Fungi</taxon>
        <taxon>Dikarya</taxon>
        <taxon>Basidiomycota</taxon>
        <taxon>Agaricomycotina</taxon>
        <taxon>Dacrymycetes</taxon>
        <taxon>Dacrymycetales</taxon>
        <taxon>Dacrymycetaceae</taxon>
        <taxon>Calocera</taxon>
    </lineage>
</organism>
<dbReference type="OrthoDB" id="3219854at2759"/>
<evidence type="ECO:0000313" key="5">
    <source>
        <dbReference type="Proteomes" id="UP000076842"/>
    </source>
</evidence>
<feature type="domain" description="DUF6535" evidence="3">
    <location>
        <begin position="29"/>
        <end position="208"/>
    </location>
</feature>
<keyword evidence="2" id="KW-0812">Transmembrane</keyword>
<accession>A0A165I4G7</accession>
<dbReference type="EMBL" id="KV423934">
    <property type="protein sequence ID" value="KZT60118.1"/>
    <property type="molecule type" value="Genomic_DNA"/>
</dbReference>
<feature type="transmembrane region" description="Helical" evidence="2">
    <location>
        <begin position="128"/>
        <end position="147"/>
    </location>
</feature>
<evidence type="ECO:0000313" key="4">
    <source>
        <dbReference type="EMBL" id="KZT60118.1"/>
    </source>
</evidence>
<feature type="transmembrane region" description="Helical" evidence="2">
    <location>
        <begin position="53"/>
        <end position="74"/>
    </location>
</feature>
<dbReference type="SUPFAM" id="SSF48371">
    <property type="entry name" value="ARM repeat"/>
    <property type="match status" value="1"/>
</dbReference>
<dbReference type="InterPro" id="IPR045338">
    <property type="entry name" value="DUF6535"/>
</dbReference>
<evidence type="ECO:0000259" key="3">
    <source>
        <dbReference type="Pfam" id="PF20153"/>
    </source>
</evidence>
<feature type="transmembrane region" description="Helical" evidence="2">
    <location>
        <begin position="181"/>
        <end position="207"/>
    </location>
</feature>
<dbReference type="InterPro" id="IPR000225">
    <property type="entry name" value="Armadillo"/>
</dbReference>
<name>A0A165I4G7_9BASI</name>
<gene>
    <name evidence="4" type="ORF">CALCODRAFT_481000</name>
</gene>